<evidence type="ECO:0000313" key="1">
    <source>
        <dbReference type="EMBL" id="GFP24918.1"/>
    </source>
</evidence>
<name>A0A6V8NXD6_9ACTN</name>
<dbReference type="Proteomes" id="UP000543224">
    <property type="component" value="Unassembled WGS sequence"/>
</dbReference>
<comment type="caution">
    <text evidence="1">The sequence shown here is derived from an EMBL/GenBank/DDBJ whole genome shotgun (WGS) entry which is preliminary data.</text>
</comment>
<reference evidence="1 2" key="1">
    <citation type="journal article" date="2020" name="Front. Microbiol.">
        <title>Single-cell genomics of novel Actinobacteria with the Wood-Ljungdahl pathway discovered in a serpentinizing system.</title>
        <authorList>
            <person name="Merino N."/>
            <person name="Kawai M."/>
            <person name="Boyd E.S."/>
            <person name="Colman D.R."/>
            <person name="McGlynn S.E."/>
            <person name="Nealson K.H."/>
            <person name="Kurokawa K."/>
            <person name="Hongoh Y."/>
        </authorList>
    </citation>
    <scope>NUCLEOTIDE SEQUENCE [LARGE SCALE GENOMIC DNA]</scope>
    <source>
        <strain evidence="1 2">S25</strain>
    </source>
</reference>
<dbReference type="EMBL" id="BLRX01000024">
    <property type="protein sequence ID" value="GFP24918.1"/>
    <property type="molecule type" value="Genomic_DNA"/>
</dbReference>
<evidence type="ECO:0000313" key="2">
    <source>
        <dbReference type="Proteomes" id="UP000543224"/>
    </source>
</evidence>
<accession>A0A6V8NXD6</accession>
<dbReference type="AlphaFoldDB" id="A0A6V8NXD6"/>
<proteinExistence type="predicted"/>
<organism evidence="1 2">
    <name type="scientific">Candidatus Hakubella thermalkaliphila</name>
    <dbReference type="NCBI Taxonomy" id="2754717"/>
    <lineage>
        <taxon>Bacteria</taxon>
        <taxon>Bacillati</taxon>
        <taxon>Actinomycetota</taxon>
        <taxon>Actinomycetota incertae sedis</taxon>
        <taxon>Candidatus Hakubellales</taxon>
        <taxon>Candidatus Hakubellaceae</taxon>
        <taxon>Candidatus Hakubella</taxon>
    </lineage>
</organism>
<sequence>MEVVVGIALSIRGDLVENHHIRKGEAKKVVVGGEQGLKYVSQISSFFFVHLPKRTQMVLRVDVHLIGIAGKKGHKSAKASTFRDYPSAISTFLLQDIAVKAAFLLVIVFLSLAKFLLGDGRDVGKGIDLAVGMGKGHPDLLALVLENENVVNVVERAQLLVAVSPHLHQIFYLG</sequence>
<gene>
    <name evidence="1" type="ORF">HKBW3S25_00356</name>
</gene>
<protein>
    <submittedName>
        <fullName evidence="1">Uncharacterized protein</fullName>
    </submittedName>
</protein>